<protein>
    <recommendedName>
        <fullName evidence="3">Thioredoxin domain-containing protein</fullName>
    </recommendedName>
</protein>
<dbReference type="EMBL" id="CP092875">
    <property type="protein sequence ID" value="UYV76049.1"/>
    <property type="molecule type" value="Genomic_DNA"/>
</dbReference>
<dbReference type="CDD" id="cd02961">
    <property type="entry name" value="PDI_a_family"/>
    <property type="match status" value="1"/>
</dbReference>
<evidence type="ECO:0008006" key="3">
    <source>
        <dbReference type="Google" id="ProtNLM"/>
    </source>
</evidence>
<accession>A0ABY6L4I2</accession>
<gene>
    <name evidence="1" type="ORF">LAZ67_13002330</name>
</gene>
<dbReference type="InterPro" id="IPR036249">
    <property type="entry name" value="Thioredoxin-like_sf"/>
</dbReference>
<dbReference type="PANTHER" id="PTHR19991">
    <property type="entry name" value="L 2 01289"/>
    <property type="match status" value="1"/>
</dbReference>
<reference evidence="1 2" key="1">
    <citation type="submission" date="2022-01" db="EMBL/GenBank/DDBJ databases">
        <title>A chromosomal length assembly of Cordylochernes scorpioides.</title>
        <authorList>
            <person name="Zeh D."/>
            <person name="Zeh J."/>
        </authorList>
    </citation>
    <scope>NUCLEOTIDE SEQUENCE [LARGE SCALE GENOMIC DNA]</scope>
    <source>
        <strain evidence="1">IN4F17</strain>
        <tissue evidence="1">Whole Body</tissue>
    </source>
</reference>
<name>A0ABY6L4I2_9ARAC</name>
<dbReference type="SUPFAM" id="SSF52833">
    <property type="entry name" value="Thioredoxin-like"/>
    <property type="match status" value="1"/>
</dbReference>
<sequence length="135" mass="15512">MIYKPHCKACDQVLQELENIDDDLDDFGIHIVKTSDSGVAKRYGLKSFPALVYYRNQNPLVYDGNLRDEAAVLEWLTDEDTRELEDEIEAINARMLERLIGTSDYLAVIFCESRVVIVVSLHCCFILLWCHCNVP</sequence>
<proteinExistence type="predicted"/>
<evidence type="ECO:0000313" key="1">
    <source>
        <dbReference type="EMBL" id="UYV76049.1"/>
    </source>
</evidence>
<keyword evidence="2" id="KW-1185">Reference proteome</keyword>
<dbReference type="Proteomes" id="UP001235939">
    <property type="component" value="Chromosome 13"/>
</dbReference>
<evidence type="ECO:0000313" key="2">
    <source>
        <dbReference type="Proteomes" id="UP001235939"/>
    </source>
</evidence>
<dbReference type="Gene3D" id="3.40.30.10">
    <property type="entry name" value="Glutaredoxin"/>
    <property type="match status" value="1"/>
</dbReference>
<dbReference type="PANTHER" id="PTHR19991:SF3">
    <property type="entry name" value="LETHAL (2) 01289, ISOFORM F"/>
    <property type="match status" value="1"/>
</dbReference>
<organism evidence="1 2">
    <name type="scientific">Cordylochernes scorpioides</name>
    <dbReference type="NCBI Taxonomy" id="51811"/>
    <lineage>
        <taxon>Eukaryota</taxon>
        <taxon>Metazoa</taxon>
        <taxon>Ecdysozoa</taxon>
        <taxon>Arthropoda</taxon>
        <taxon>Chelicerata</taxon>
        <taxon>Arachnida</taxon>
        <taxon>Pseudoscorpiones</taxon>
        <taxon>Cheliferoidea</taxon>
        <taxon>Chernetidae</taxon>
        <taxon>Cordylochernes</taxon>
    </lineage>
</organism>